<dbReference type="AlphaFoldDB" id="A0A9P6QQ29"/>
<evidence type="ECO:0000256" key="3">
    <source>
        <dbReference type="SAM" id="MobiDB-lite"/>
    </source>
</evidence>
<comment type="similarity">
    <text evidence="1">Belongs to the TIM50 family.</text>
</comment>
<protein>
    <recommendedName>
        <fullName evidence="1">Mitochondrial import inner membrane translocase subunit TIM50</fullName>
    </recommendedName>
</protein>
<keyword evidence="1" id="KW-0813">Transport</keyword>
<comment type="subcellular location">
    <subcellularLocation>
        <location evidence="1">Mitochondrion inner membrane</location>
        <topology evidence="1">Single-pass membrane protein</topology>
    </subcellularLocation>
</comment>
<comment type="function">
    <text evidence="1">Essential component of the TIM23 complex, a complex that mediates the translocation of transit peptide-containing proteins across the mitochondrial inner membrane.</text>
</comment>
<evidence type="ECO:0000313" key="5">
    <source>
        <dbReference type="EMBL" id="KAG0290696.1"/>
    </source>
</evidence>
<keyword evidence="2" id="KW-0175">Coiled coil</keyword>
<keyword evidence="1" id="KW-0809">Transit peptide</keyword>
<reference evidence="5" key="1">
    <citation type="journal article" date="2020" name="Fungal Divers.">
        <title>Resolving the Mortierellaceae phylogeny through synthesis of multi-gene phylogenetics and phylogenomics.</title>
        <authorList>
            <person name="Vandepol N."/>
            <person name="Liber J."/>
            <person name="Desiro A."/>
            <person name="Na H."/>
            <person name="Kennedy M."/>
            <person name="Barry K."/>
            <person name="Grigoriev I.V."/>
            <person name="Miller A.N."/>
            <person name="O'Donnell K."/>
            <person name="Stajich J.E."/>
            <person name="Bonito G."/>
        </authorList>
    </citation>
    <scope>NUCLEOTIDE SEQUENCE</scope>
    <source>
        <strain evidence="5">NVP60</strain>
    </source>
</reference>
<comment type="caution">
    <text evidence="5">The sequence shown here is derived from an EMBL/GenBank/DDBJ whole genome shotgun (WGS) entry which is preliminary data.</text>
</comment>
<dbReference type="SUPFAM" id="SSF56784">
    <property type="entry name" value="HAD-like"/>
    <property type="match status" value="1"/>
</dbReference>
<organism evidence="5 6">
    <name type="scientific">Linnemannia gamsii</name>
    <dbReference type="NCBI Taxonomy" id="64522"/>
    <lineage>
        <taxon>Eukaryota</taxon>
        <taxon>Fungi</taxon>
        <taxon>Fungi incertae sedis</taxon>
        <taxon>Mucoromycota</taxon>
        <taxon>Mortierellomycotina</taxon>
        <taxon>Mortierellomycetes</taxon>
        <taxon>Mortierellales</taxon>
        <taxon>Mortierellaceae</taxon>
        <taxon>Linnemannia</taxon>
    </lineage>
</organism>
<keyword evidence="1" id="KW-0811">Translocation</keyword>
<dbReference type="Pfam" id="PF03031">
    <property type="entry name" value="NIF"/>
    <property type="match status" value="1"/>
</dbReference>
<dbReference type="SMART" id="SM00577">
    <property type="entry name" value="CPDc"/>
    <property type="match status" value="1"/>
</dbReference>
<evidence type="ECO:0000259" key="4">
    <source>
        <dbReference type="PROSITE" id="PS50969"/>
    </source>
</evidence>
<dbReference type="InterPro" id="IPR050365">
    <property type="entry name" value="TIM50"/>
</dbReference>
<feature type="transmembrane region" description="Helical" evidence="1">
    <location>
        <begin position="80"/>
        <end position="100"/>
    </location>
</feature>
<dbReference type="GO" id="GO:0015031">
    <property type="term" value="P:protein transport"/>
    <property type="evidence" value="ECO:0007669"/>
    <property type="project" value="UniProtKB-KW"/>
</dbReference>
<keyword evidence="1" id="KW-0496">Mitochondrion</keyword>
<dbReference type="PROSITE" id="PS50969">
    <property type="entry name" value="FCP1"/>
    <property type="match status" value="1"/>
</dbReference>
<comment type="subunit">
    <text evidence="1">Component of the TIM23 complex.</text>
</comment>
<dbReference type="Gene3D" id="3.40.50.1000">
    <property type="entry name" value="HAD superfamily/HAD-like"/>
    <property type="match status" value="1"/>
</dbReference>
<dbReference type="EMBL" id="JAAAIN010002717">
    <property type="protein sequence ID" value="KAG0290696.1"/>
    <property type="molecule type" value="Genomic_DNA"/>
</dbReference>
<name>A0A9P6QQ29_9FUNG</name>
<evidence type="ECO:0000256" key="2">
    <source>
        <dbReference type="SAM" id="Coils"/>
    </source>
</evidence>
<keyword evidence="1" id="KW-0653">Protein transport</keyword>
<keyword evidence="6" id="KW-1185">Reference proteome</keyword>
<dbReference type="GO" id="GO:0005744">
    <property type="term" value="C:TIM23 mitochondrial import inner membrane translocase complex"/>
    <property type="evidence" value="ECO:0007669"/>
    <property type="project" value="UniProtKB-UniRule"/>
</dbReference>
<keyword evidence="1" id="KW-1133">Transmembrane helix</keyword>
<feature type="region of interest" description="Disordered" evidence="3">
    <location>
        <begin position="365"/>
        <end position="430"/>
    </location>
</feature>
<keyword evidence="1" id="KW-0472">Membrane</keyword>
<keyword evidence="1" id="KW-0812">Transmembrane</keyword>
<feature type="domain" description="FCP1 homology" evidence="4">
    <location>
        <begin position="47"/>
        <end position="226"/>
    </location>
</feature>
<proteinExistence type="inferred from homology"/>
<dbReference type="InterPro" id="IPR036412">
    <property type="entry name" value="HAD-like_sf"/>
</dbReference>
<dbReference type="Proteomes" id="UP000823405">
    <property type="component" value="Unassembled WGS sequence"/>
</dbReference>
<evidence type="ECO:0000256" key="1">
    <source>
        <dbReference type="RuleBase" id="RU365079"/>
    </source>
</evidence>
<dbReference type="OrthoDB" id="1711508at2759"/>
<accession>A0A9P6QQ29</accession>
<evidence type="ECO:0000313" key="6">
    <source>
        <dbReference type="Proteomes" id="UP000823405"/>
    </source>
</evidence>
<gene>
    <name evidence="5" type="ORF">BGZ97_006114</name>
</gene>
<feature type="coiled-coil region" evidence="2">
    <location>
        <begin position="267"/>
        <end position="307"/>
    </location>
</feature>
<dbReference type="InterPro" id="IPR023214">
    <property type="entry name" value="HAD_sf"/>
</dbReference>
<dbReference type="InterPro" id="IPR004274">
    <property type="entry name" value="FCP1_dom"/>
</dbReference>
<sequence length="515" mass="58777">MNNNTTTVIDENRYYDEAKKIFYPLTGIRPLTPGYMDLANLPPVKLDAPKKLLVILDLNGTLFYSPDQHYKNRSYIKRPYFVPLLLFLYANCRVMIWSSATRQRVNSMLTGGGFTGVEKIDRVWNREHLQLRFKDLHRKVLTLKDLEFVWSAIEAERAKAMPEQLLEGGKYEFRYDQTNTVLIDDSPHKTQLQPHNCMIVPDFDSSRVQCGDDQELLKVIHYLNDLLYQDNVSAYMRTSPFNSDNAFYLSQEFHTKADVWTKTPKNLKAMERKRERKKVALEKIRAAKRAENTMTQKLKRAQEVEVERAHHLREVKMARTTEMFTVAGSAEAARIPLESPIAAQSTSSNWAVPDWSQQLGFEAAEAAGPTTPPPPPSRNWWGPTLPPTASGNLPAKRVFRSNPPEPSARISSSPAATVPANNNSKNISNGSGGAYLKSIDAIFDDPGSTDVEFIWQNKVIVNHQCHRWTFNELQRQQQGGKARITWTEIYLIADNLELPELRVLAKNMMRQAQQV</sequence>
<dbReference type="PANTHER" id="PTHR12210">
    <property type="entry name" value="DULLARD PROTEIN PHOSPHATASE"/>
    <property type="match status" value="1"/>
</dbReference>